<gene>
    <name evidence="2" type="ORF">BN734_01880</name>
</gene>
<comment type="caution">
    <text evidence="2">The sequence shown here is derived from an EMBL/GenBank/DDBJ whole genome shotgun (WGS) entry which is preliminary data.</text>
</comment>
<dbReference type="EMBL" id="CAZS010000087">
    <property type="protein sequence ID" value="CCZ26143.1"/>
    <property type="molecule type" value="Genomic_DNA"/>
</dbReference>
<reference evidence="2" key="1">
    <citation type="submission" date="2012-11" db="EMBL/GenBank/DDBJ databases">
        <title>Dependencies among metagenomic species, viruses, plasmids and units of genetic variation.</title>
        <authorList>
            <person name="Nielsen H.B."/>
            <person name="Almeida M."/>
            <person name="Juncker A.S."/>
            <person name="Rasmussen S."/>
            <person name="Li J."/>
            <person name="Sunagawa S."/>
            <person name="Plichta D."/>
            <person name="Gautier L."/>
            <person name="Le Chatelier E."/>
            <person name="Peletier E."/>
            <person name="Bonde I."/>
            <person name="Nielsen T."/>
            <person name="Manichanh C."/>
            <person name="Arumugam M."/>
            <person name="Batto J."/>
            <person name="Santos M.B.Q.D."/>
            <person name="Blom N."/>
            <person name="Borruel N."/>
            <person name="Burgdorf K.S."/>
            <person name="Boumezbeur F."/>
            <person name="Casellas F."/>
            <person name="Dore J."/>
            <person name="Guarner F."/>
            <person name="Hansen T."/>
            <person name="Hildebrand F."/>
            <person name="Kaas R.S."/>
            <person name="Kennedy S."/>
            <person name="Kristiansen K."/>
            <person name="Kultima J.R."/>
            <person name="Leonard P."/>
            <person name="Levenez F."/>
            <person name="Lund O."/>
            <person name="Moumen B."/>
            <person name="Le Paslier D."/>
            <person name="Pons N."/>
            <person name="Pedersen O."/>
            <person name="Prifti E."/>
            <person name="Qin J."/>
            <person name="Raes J."/>
            <person name="Tap J."/>
            <person name="Tims S."/>
            <person name="Ussery D.W."/>
            <person name="Yamada T."/>
            <person name="MetaHit consortium"/>
            <person name="Renault P."/>
            <person name="Sicheritz-Ponten T."/>
            <person name="Bork P."/>
            <person name="Wang J."/>
            <person name="Brunak S."/>
            <person name="Ehrlich S.D."/>
        </authorList>
    </citation>
    <scope>NUCLEOTIDE SEQUENCE [LARGE SCALE GENOMIC DNA]</scope>
</reference>
<evidence type="ECO:0000256" key="1">
    <source>
        <dbReference type="SAM" id="MobiDB-lite"/>
    </source>
</evidence>
<sequence>MTILFKCDKVIRSMKNKIVKKGERKSMKKRKYLALLLAAGMIAQTALSTGGVVQVQAAEDTYVKTDELTDNDTAAPKKDSVSCAGSGCRRHIR</sequence>
<evidence type="ECO:0000313" key="3">
    <source>
        <dbReference type="Proteomes" id="UP000017998"/>
    </source>
</evidence>
<accession>R5QC34</accession>
<proteinExistence type="predicted"/>
<organism evidence="2 3">
    <name type="scientific">[Ruminococcus] torques CAG:61</name>
    <dbReference type="NCBI Taxonomy" id="1263108"/>
    <lineage>
        <taxon>Bacteria</taxon>
        <taxon>Bacillati</taxon>
        <taxon>Bacillota</taxon>
        <taxon>Clostridia</taxon>
        <taxon>Lachnospirales</taxon>
        <taxon>Lachnospiraceae</taxon>
        <taxon>Mediterraneibacter</taxon>
    </lineage>
</organism>
<dbReference type="Proteomes" id="UP000017998">
    <property type="component" value="Unassembled WGS sequence"/>
</dbReference>
<dbReference type="AlphaFoldDB" id="R5QC34"/>
<feature type="region of interest" description="Disordered" evidence="1">
    <location>
        <begin position="73"/>
        <end position="93"/>
    </location>
</feature>
<name>R5QC34_9FIRM</name>
<protein>
    <submittedName>
        <fullName evidence="2">Uncharacterized protein</fullName>
    </submittedName>
</protein>
<evidence type="ECO:0000313" key="2">
    <source>
        <dbReference type="EMBL" id="CCZ26143.1"/>
    </source>
</evidence>